<dbReference type="SUPFAM" id="SSF81330">
    <property type="entry name" value="Gated mechanosensitive channel"/>
    <property type="match status" value="1"/>
</dbReference>
<feature type="transmembrane region" description="Helical" evidence="9">
    <location>
        <begin position="83"/>
        <end position="104"/>
    </location>
</feature>
<keyword evidence="6 9" id="KW-0406">Ion transport</keyword>
<dbReference type="NCBIfam" id="TIGR00220">
    <property type="entry name" value="mscL"/>
    <property type="match status" value="1"/>
</dbReference>
<dbReference type="AlphaFoldDB" id="A0A4R6ZPH5"/>
<comment type="subcellular location">
    <subcellularLocation>
        <location evidence="9">Cell membrane</location>
        <topology evidence="9">Multi-pass membrane protein</topology>
    </subcellularLocation>
    <subcellularLocation>
        <location evidence="1">Membrane</location>
        <topology evidence="1">Multi-pass membrane protein</topology>
    </subcellularLocation>
</comment>
<evidence type="ECO:0000256" key="2">
    <source>
        <dbReference type="ARBA" id="ARBA00022448"/>
    </source>
</evidence>
<evidence type="ECO:0000256" key="3">
    <source>
        <dbReference type="ARBA" id="ARBA00022475"/>
    </source>
</evidence>
<evidence type="ECO:0000256" key="5">
    <source>
        <dbReference type="ARBA" id="ARBA00022989"/>
    </source>
</evidence>
<dbReference type="EMBL" id="SNZK01000003">
    <property type="protein sequence ID" value="TDR53999.1"/>
    <property type="molecule type" value="Genomic_DNA"/>
</dbReference>
<evidence type="ECO:0000256" key="9">
    <source>
        <dbReference type="HAMAP-Rule" id="MF_00115"/>
    </source>
</evidence>
<dbReference type="STRING" id="1265846.PROCOU_03369"/>
<protein>
    <recommendedName>
        <fullName evidence="9">Large-conductance mechanosensitive channel</fullName>
    </recommendedName>
</protein>
<dbReference type="InterPro" id="IPR001185">
    <property type="entry name" value="MS_channel"/>
</dbReference>
<gene>
    <name evidence="9" type="primary">mscL</name>
    <name evidence="10" type="ORF">DFP96_10395</name>
</gene>
<evidence type="ECO:0000313" key="10">
    <source>
        <dbReference type="EMBL" id="TDR53999.1"/>
    </source>
</evidence>
<dbReference type="HAMAP" id="MF_00115">
    <property type="entry name" value="MscL"/>
    <property type="match status" value="1"/>
</dbReference>
<keyword evidence="3 9" id="KW-1003">Cell membrane</keyword>
<keyword evidence="2 9" id="KW-0813">Transport</keyword>
<comment type="similarity">
    <text evidence="9">Belongs to the MscL family.</text>
</comment>
<dbReference type="InterPro" id="IPR037673">
    <property type="entry name" value="MSC/AndL"/>
</dbReference>
<evidence type="ECO:0000256" key="1">
    <source>
        <dbReference type="ARBA" id="ARBA00004141"/>
    </source>
</evidence>
<evidence type="ECO:0000313" key="11">
    <source>
        <dbReference type="Proteomes" id="UP000295558"/>
    </source>
</evidence>
<accession>A0A4R6ZPH5</accession>
<sequence>MLKDFKVFISKGNALGMAIGIVIGAAFTSIVNSLVNDIIMPPLGLLIGNVDFANLFVSLNGVHYDTLKAAQAAGAPTINYGLFINNIISFFIIAFSVFLIIKMVTKYIPLEPKKPATKECPYCLSAIPEKAKKCSQCTSDLSQNGETGLSE</sequence>
<keyword evidence="8 9" id="KW-0407">Ion channel</keyword>
<feature type="transmembrane region" description="Helical" evidence="9">
    <location>
        <begin position="12"/>
        <end position="35"/>
    </location>
</feature>
<dbReference type="OrthoDB" id="9810350at2"/>
<dbReference type="Pfam" id="PF01741">
    <property type="entry name" value="MscL"/>
    <property type="match status" value="1"/>
</dbReference>
<name>A0A4R6ZPH5_9LIST</name>
<dbReference type="InterPro" id="IPR036019">
    <property type="entry name" value="MscL_channel"/>
</dbReference>
<organism evidence="10 11">
    <name type="scientific">Listeria rocourtiae</name>
    <dbReference type="NCBI Taxonomy" id="647910"/>
    <lineage>
        <taxon>Bacteria</taxon>
        <taxon>Bacillati</taxon>
        <taxon>Bacillota</taxon>
        <taxon>Bacilli</taxon>
        <taxon>Bacillales</taxon>
        <taxon>Listeriaceae</taxon>
        <taxon>Listeria</taxon>
    </lineage>
</organism>
<evidence type="ECO:0000256" key="8">
    <source>
        <dbReference type="ARBA" id="ARBA00023303"/>
    </source>
</evidence>
<proteinExistence type="inferred from homology"/>
<keyword evidence="5 9" id="KW-1133">Transmembrane helix</keyword>
<dbReference type="Proteomes" id="UP000295558">
    <property type="component" value="Unassembled WGS sequence"/>
</dbReference>
<comment type="caution">
    <text evidence="10">The sequence shown here is derived from an EMBL/GenBank/DDBJ whole genome shotgun (WGS) entry which is preliminary data.</text>
</comment>
<dbReference type="PANTHER" id="PTHR30266:SF2">
    <property type="entry name" value="LARGE-CONDUCTANCE MECHANOSENSITIVE CHANNEL"/>
    <property type="match status" value="1"/>
</dbReference>
<keyword evidence="4 9" id="KW-0812">Transmembrane</keyword>
<dbReference type="PANTHER" id="PTHR30266">
    <property type="entry name" value="MECHANOSENSITIVE CHANNEL MSCL"/>
    <property type="match status" value="1"/>
</dbReference>
<keyword evidence="7 9" id="KW-0472">Membrane</keyword>
<comment type="function">
    <text evidence="9">Channel that opens in response to stretch forces in the membrane lipid bilayer. May participate in the regulation of osmotic pressure changes within the cell.</text>
</comment>
<dbReference type="GO" id="GO:0008381">
    <property type="term" value="F:mechanosensitive monoatomic ion channel activity"/>
    <property type="evidence" value="ECO:0007669"/>
    <property type="project" value="UniProtKB-UniRule"/>
</dbReference>
<evidence type="ECO:0000256" key="7">
    <source>
        <dbReference type="ARBA" id="ARBA00023136"/>
    </source>
</evidence>
<dbReference type="Gene3D" id="1.10.1200.120">
    <property type="entry name" value="Large-conductance mechanosensitive channel, MscL, domain 1"/>
    <property type="match status" value="1"/>
</dbReference>
<evidence type="ECO:0000256" key="6">
    <source>
        <dbReference type="ARBA" id="ARBA00023065"/>
    </source>
</evidence>
<comment type="subunit">
    <text evidence="9">Homopentamer.</text>
</comment>
<dbReference type="PRINTS" id="PR01264">
    <property type="entry name" value="MECHCHANNEL"/>
</dbReference>
<keyword evidence="11" id="KW-1185">Reference proteome</keyword>
<evidence type="ECO:0000256" key="4">
    <source>
        <dbReference type="ARBA" id="ARBA00022692"/>
    </source>
</evidence>
<reference evidence="10 11" key="1">
    <citation type="submission" date="2019-03" db="EMBL/GenBank/DDBJ databases">
        <title>Genomic Encyclopedia of Type Strains, Phase III (KMG-III): the genomes of soil and plant-associated and newly described type strains.</title>
        <authorList>
            <person name="Whitman W."/>
        </authorList>
    </citation>
    <scope>NUCLEOTIDE SEQUENCE [LARGE SCALE GENOMIC DNA]</scope>
    <source>
        <strain evidence="10 11">CECT 7972</strain>
    </source>
</reference>
<dbReference type="RefSeq" id="WP_036069531.1">
    <property type="nucleotide sequence ID" value="NZ_JAARQJ010000002.1"/>
</dbReference>
<dbReference type="GO" id="GO:0005886">
    <property type="term" value="C:plasma membrane"/>
    <property type="evidence" value="ECO:0007669"/>
    <property type="project" value="UniProtKB-SubCell"/>
</dbReference>